<dbReference type="AlphaFoldDB" id="A0A831XKQ7"/>
<organism evidence="1">
    <name type="scientific">Geobacter metallireducens</name>
    <dbReference type="NCBI Taxonomy" id="28232"/>
    <lineage>
        <taxon>Bacteria</taxon>
        <taxon>Pseudomonadati</taxon>
        <taxon>Thermodesulfobacteriota</taxon>
        <taxon>Desulfuromonadia</taxon>
        <taxon>Geobacterales</taxon>
        <taxon>Geobacteraceae</taxon>
        <taxon>Geobacter</taxon>
    </lineage>
</organism>
<sequence>MTETSLIAATLGLAHPWKITSVTFYDEEKRIEITVDFSIGGSFSCPRCGATARLCETATEVWHHSNFFNYSAYLTVRVPHLECTNGCGCGKIELPWTRRNPRFTLLPQS</sequence>
<reference evidence="1" key="1">
    <citation type="journal article" date="2020" name="mSystems">
        <title>Genome- and Community-Level Interaction Insights into Carbon Utilization and Element Cycling Functions of Hydrothermarchaeota in Hydrothermal Sediment.</title>
        <authorList>
            <person name="Zhou Z."/>
            <person name="Liu Y."/>
            <person name="Xu W."/>
            <person name="Pan J."/>
            <person name="Luo Z.H."/>
            <person name="Li M."/>
        </authorList>
    </citation>
    <scope>NUCLEOTIDE SEQUENCE [LARGE SCALE GENOMIC DNA]</scope>
    <source>
        <strain evidence="1">SpSt-349</strain>
    </source>
</reference>
<name>A0A831XKQ7_GEOME</name>
<dbReference type="EMBL" id="DSOV01000009">
    <property type="protein sequence ID" value="HEN41368.1"/>
    <property type="molecule type" value="Genomic_DNA"/>
</dbReference>
<comment type="caution">
    <text evidence="1">The sequence shown here is derived from an EMBL/GenBank/DDBJ whole genome shotgun (WGS) entry which is preliminary data.</text>
</comment>
<accession>A0A831XKQ7</accession>
<proteinExistence type="predicted"/>
<protein>
    <submittedName>
        <fullName evidence="1">Uncharacterized protein</fullName>
    </submittedName>
</protein>
<evidence type="ECO:0000313" key="1">
    <source>
        <dbReference type="EMBL" id="HEN41368.1"/>
    </source>
</evidence>
<gene>
    <name evidence="1" type="ORF">ENQ87_03170</name>
</gene>